<dbReference type="EC" id="3.1.21.3" evidence="5"/>
<dbReference type="Gene3D" id="1.10.287.1120">
    <property type="entry name" value="Bipartite methylase S protein"/>
    <property type="match status" value="1"/>
</dbReference>
<dbReference type="Gene3D" id="3.90.220.20">
    <property type="entry name" value="DNA methylase specificity domains"/>
    <property type="match status" value="2"/>
</dbReference>
<feature type="domain" description="Type I restriction modification DNA specificity" evidence="4">
    <location>
        <begin position="199"/>
        <end position="340"/>
    </location>
</feature>
<comment type="caution">
    <text evidence="5">The sequence shown here is derived from an EMBL/GenBank/DDBJ whole genome shotgun (WGS) entry which is preliminary data.</text>
</comment>
<dbReference type="EMBL" id="CAJVAX010000017">
    <property type="protein sequence ID" value="CAG7643574.1"/>
    <property type="molecule type" value="Genomic_DNA"/>
</dbReference>
<dbReference type="InterPro" id="IPR044946">
    <property type="entry name" value="Restrct_endonuc_typeI_TRD_sf"/>
</dbReference>
<evidence type="ECO:0000256" key="1">
    <source>
        <dbReference type="ARBA" id="ARBA00010923"/>
    </source>
</evidence>
<keyword evidence="2" id="KW-0680">Restriction system</keyword>
<comment type="similarity">
    <text evidence="1">Belongs to the type-I restriction system S methylase family.</text>
</comment>
<evidence type="ECO:0000256" key="2">
    <source>
        <dbReference type="ARBA" id="ARBA00022747"/>
    </source>
</evidence>
<dbReference type="CDD" id="cd17516">
    <property type="entry name" value="RMtype1_S_HinAWORF1578P-TRD2-CR2_like"/>
    <property type="match status" value="1"/>
</dbReference>
<evidence type="ECO:0000313" key="5">
    <source>
        <dbReference type="EMBL" id="CAG7643574.1"/>
    </source>
</evidence>
<dbReference type="SUPFAM" id="SSF116734">
    <property type="entry name" value="DNA methylase specificity domain"/>
    <property type="match status" value="2"/>
</dbReference>
<evidence type="ECO:0000313" key="6">
    <source>
        <dbReference type="Proteomes" id="UP001153328"/>
    </source>
</evidence>
<accession>A0A9W4MC18</accession>
<keyword evidence="5" id="KW-0378">Hydrolase</keyword>
<evidence type="ECO:0000259" key="4">
    <source>
        <dbReference type="Pfam" id="PF01420"/>
    </source>
</evidence>
<dbReference type="PANTHER" id="PTHR30408:SF12">
    <property type="entry name" value="TYPE I RESTRICTION ENZYME MJAVIII SPECIFICITY SUBUNIT"/>
    <property type="match status" value="1"/>
</dbReference>
<dbReference type="PANTHER" id="PTHR30408">
    <property type="entry name" value="TYPE-1 RESTRICTION ENZYME ECOKI SPECIFICITY PROTEIN"/>
    <property type="match status" value="1"/>
</dbReference>
<dbReference type="Pfam" id="PF01420">
    <property type="entry name" value="Methylase_S"/>
    <property type="match status" value="2"/>
</dbReference>
<dbReference type="InterPro" id="IPR052021">
    <property type="entry name" value="Type-I_RS_S_subunit"/>
</dbReference>
<dbReference type="GO" id="GO:0003677">
    <property type="term" value="F:DNA binding"/>
    <property type="evidence" value="ECO:0007669"/>
    <property type="project" value="UniProtKB-KW"/>
</dbReference>
<protein>
    <submittedName>
        <fullName evidence="5">Type I restriction-modification system, specificity subunit S</fullName>
        <ecNumber evidence="5">3.1.21.3</ecNumber>
    </submittedName>
</protein>
<gene>
    <name evidence="5" type="ORF">SBRY_30843</name>
</gene>
<keyword evidence="6" id="KW-1185">Reference proteome</keyword>
<dbReference type="GO" id="GO:0009035">
    <property type="term" value="F:type I site-specific deoxyribonuclease activity"/>
    <property type="evidence" value="ECO:0007669"/>
    <property type="project" value="UniProtKB-EC"/>
</dbReference>
<keyword evidence="3" id="KW-0238">DNA-binding</keyword>
<organism evidence="5 6">
    <name type="scientific">Actinacidiphila bryophytorum</name>
    <dbReference type="NCBI Taxonomy" id="1436133"/>
    <lineage>
        <taxon>Bacteria</taxon>
        <taxon>Bacillati</taxon>
        <taxon>Actinomycetota</taxon>
        <taxon>Actinomycetes</taxon>
        <taxon>Kitasatosporales</taxon>
        <taxon>Streptomycetaceae</taxon>
        <taxon>Actinacidiphila</taxon>
    </lineage>
</organism>
<evidence type="ECO:0000256" key="3">
    <source>
        <dbReference type="ARBA" id="ARBA00023125"/>
    </source>
</evidence>
<dbReference type="Proteomes" id="UP001153328">
    <property type="component" value="Unassembled WGS sequence"/>
</dbReference>
<reference evidence="5" key="1">
    <citation type="submission" date="2021-06" db="EMBL/GenBank/DDBJ databases">
        <authorList>
            <person name="Arsene-Ploetze F."/>
        </authorList>
    </citation>
    <scope>NUCLEOTIDE SEQUENCE</scope>
    <source>
        <strain evidence="5">SBRY1</strain>
    </source>
</reference>
<dbReference type="InterPro" id="IPR000055">
    <property type="entry name" value="Restrct_endonuc_typeI_TRD"/>
</dbReference>
<dbReference type="GO" id="GO:0009307">
    <property type="term" value="P:DNA restriction-modification system"/>
    <property type="evidence" value="ECO:0007669"/>
    <property type="project" value="UniProtKB-KW"/>
</dbReference>
<feature type="domain" description="Type I restriction modification DNA specificity" evidence="4">
    <location>
        <begin position="3"/>
        <end position="171"/>
    </location>
</feature>
<dbReference type="CDD" id="cd17273">
    <property type="entry name" value="RMtype1_S_EcoJA69PI-TRD1-CR1_like"/>
    <property type="match status" value="1"/>
</dbReference>
<proteinExistence type="inferred from homology"/>
<dbReference type="AlphaFoldDB" id="A0A9W4MC18"/>
<name>A0A9W4MC18_9ACTN</name>
<sequence length="396" mass="42518">MSDRRTMRIGSLGQVVTGATPRTGDDAAWGNEVDFVTPTEMSYTERGLSECRKLSQRGFDSLQRRLVPAGSISFACIGFSTGKVAQLPCPAVTNQQVNTLIPDPAIVNSDFAYYLLRFRAADIRYIASGSTTPIVNKSTFEAFEVSVPDLSVQEAIASVLGALDDKIAVNERSGGTSLRLADALFSSACQGLGFGPATFGSVATVAGGGTPRTKVDEYWGGDIAWTTPTDVTGLPSPYLFETSRTITAEGLENCASQLYPAHSVFMTSRATIGAFALPQMPAAVNQGFIVVLPPTDELRWWLLHEMRSRVEEMIGLANGSVFLELSRKNFKAMPIRLPADSDVAAFATAVSPLHERAAQAAAESRTLAALRDTLLPQLMSGKLRVRDAERIVEDAV</sequence>